<dbReference type="RefSeq" id="WP_020932954.1">
    <property type="nucleotide sequence ID" value="NC_021917.1"/>
</dbReference>
<proteinExistence type="predicted"/>
<dbReference type="InterPro" id="IPR009078">
    <property type="entry name" value="Ferritin-like_SF"/>
</dbReference>
<dbReference type="InterPro" id="IPR012348">
    <property type="entry name" value="RNR-like"/>
</dbReference>
<dbReference type="AlphaFoldDB" id="S5TZI8"/>
<keyword evidence="4" id="KW-1185">Reference proteome</keyword>
<dbReference type="Pfam" id="PF02332">
    <property type="entry name" value="Phenol_Hydrox"/>
    <property type="match status" value="1"/>
</dbReference>
<keyword evidence="1" id="KW-0560">Oxidoreductase</keyword>
<accession>S5TZI8</accession>
<reference evidence="4" key="2">
    <citation type="journal article" date="2016" name="Environ. Microbiol. Rep.">
        <title>Analysis of defence systems and a conjugative IncP-1 plasmid in the marine polyaromatic hydrocarbons-degrading bacterium Cycloclasticus sp. 78-ME.</title>
        <authorList>
            <person name="Yakimov M.M."/>
            <person name="Crisafi F."/>
            <person name="Messina E."/>
            <person name="Smedile F."/>
            <person name="Lopatina A."/>
            <person name="Denaro R."/>
            <person name="Pieper D.H."/>
            <person name="Golyshin P.N."/>
            <person name="Giuliano L."/>
        </authorList>
    </citation>
    <scope>NUCLEOTIDE SEQUENCE [LARGE SCALE GENOMIC DNA]</scope>
    <source>
        <strain evidence="4">78-ME</strain>
    </source>
</reference>
<evidence type="ECO:0000256" key="2">
    <source>
        <dbReference type="ARBA" id="ARBA00023033"/>
    </source>
</evidence>
<dbReference type="PIRSF" id="PIRSF000040">
    <property type="entry name" value="MMOH_comp"/>
    <property type="match status" value="1"/>
</dbReference>
<evidence type="ECO:0000313" key="3">
    <source>
        <dbReference type="EMBL" id="AGS40408.1"/>
    </source>
</evidence>
<evidence type="ECO:0000256" key="1">
    <source>
        <dbReference type="ARBA" id="ARBA00023002"/>
    </source>
</evidence>
<sequence length="330" mass="37988">MSDSTQTIKPLKTWSHLSKQRKRPSEYEIVTTNLHFHTNNKERPFEVGQDAKMNDWYLTYRNNSPLKHDDWDAFRDPEQLVYRTYNILQEGQEAYVTGLLNQFSERGNDQMITKQWATDLARLYTPSRYLYHALQMLASYLHQMSPASTISNLATYQSADHLRWLTHSAYRTCELAKTWDNIGLGDKEREYWEKDPAWQGFRELAEKALVTWDWAEATVVLDVVLKPAVSAAVQKQLGLAGAENGDTLLSLLNDAQMRDAERHQRQTQSLMEFAMGNEDNAGIIQGWVDKWQPLADRAIEAYCAELTDLPDAIENAKAYVTSARKSFGLK</sequence>
<reference evidence="3 4" key="1">
    <citation type="submission" date="2013-05" db="EMBL/GenBank/DDBJ databases">
        <title>Between feast and famine: a lifestyle of most important marine PAH-degrading bacterium Cycloclasticus sp. 7ME.</title>
        <authorList>
            <person name="Yakimov M.M."/>
            <person name="Messina E."/>
            <person name="Genovese M."/>
            <person name="Denaro R."/>
            <person name="Crisafi F."/>
            <person name="Russo D."/>
            <person name="Cappello S."/>
            <person name="Santisi S."/>
            <person name="Smedile F."/>
            <person name="Golyshina O.V."/>
            <person name="Tran H."/>
            <person name="Pieper D.H."/>
            <person name="Golyshin P.N."/>
            <person name="Giuliano L."/>
        </authorList>
    </citation>
    <scope>NUCLEOTIDE SEQUENCE [LARGE SCALE GENOMIC DNA]</scope>
    <source>
        <strain evidence="3 4">78-ME</strain>
    </source>
</reference>
<name>S5TZI8_9GAMM</name>
<dbReference type="GO" id="GO:0016709">
    <property type="term" value="F:oxidoreductase activity, acting on paired donors, with incorporation or reduction of molecular oxygen, NAD(P)H as one donor, and incorporation of one atom of oxygen"/>
    <property type="evidence" value="ECO:0007669"/>
    <property type="project" value="InterPro"/>
</dbReference>
<dbReference type="PATRIC" id="fig|1198232.3.peg.2063"/>
<dbReference type="HOGENOM" id="CLU_061948_0_0_6"/>
<organism evidence="3 4">
    <name type="scientific">Cycloclasticus zancles 78-ME</name>
    <dbReference type="NCBI Taxonomy" id="1198232"/>
    <lineage>
        <taxon>Bacteria</taxon>
        <taxon>Pseudomonadati</taxon>
        <taxon>Pseudomonadota</taxon>
        <taxon>Gammaproteobacteria</taxon>
        <taxon>Thiotrichales</taxon>
        <taxon>Piscirickettsiaceae</taxon>
        <taxon>Cycloclasticus</taxon>
    </lineage>
</organism>
<keyword evidence="2 3" id="KW-0503">Monooxygenase</keyword>
<dbReference type="KEGG" id="cza:CYCME_2094"/>
<dbReference type="EMBL" id="CP005996">
    <property type="protein sequence ID" value="AGS40408.1"/>
    <property type="molecule type" value="Genomic_DNA"/>
</dbReference>
<dbReference type="Proteomes" id="UP000015380">
    <property type="component" value="Chromosome"/>
</dbReference>
<protein>
    <submittedName>
        <fullName evidence="3">Toluene-4-monooxygenase system protein E</fullName>
    </submittedName>
</protein>
<evidence type="ECO:0000313" key="4">
    <source>
        <dbReference type="Proteomes" id="UP000015380"/>
    </source>
</evidence>
<gene>
    <name evidence="3" type="ORF">CYCME_2094</name>
</gene>
<dbReference type="eggNOG" id="ENOG502Z7R0">
    <property type="taxonomic scope" value="Bacteria"/>
</dbReference>
<dbReference type="InterPro" id="IPR012078">
    <property type="entry name" value="MP_mOase_hydro"/>
</dbReference>
<dbReference type="CDD" id="cd01058">
    <property type="entry name" value="AAMH_B"/>
    <property type="match status" value="1"/>
</dbReference>
<dbReference type="SUPFAM" id="SSF47240">
    <property type="entry name" value="Ferritin-like"/>
    <property type="match status" value="1"/>
</dbReference>
<dbReference type="Gene3D" id="1.10.620.20">
    <property type="entry name" value="Ribonucleotide Reductase, subunit A"/>
    <property type="match status" value="1"/>
</dbReference>
<dbReference type="InterPro" id="IPR003430">
    <property type="entry name" value="Phenol_Hydrox"/>
</dbReference>